<keyword evidence="2" id="KW-1133">Transmembrane helix</keyword>
<evidence type="ECO:0008006" key="5">
    <source>
        <dbReference type="Google" id="ProtNLM"/>
    </source>
</evidence>
<feature type="region of interest" description="Disordered" evidence="1">
    <location>
        <begin position="36"/>
        <end position="63"/>
    </location>
</feature>
<reference evidence="3 4" key="1">
    <citation type="journal article" date="2021" name="Sci. Rep.">
        <title>The distribution of antibiotic resistance genes in chicken gut microbiota commensals.</title>
        <authorList>
            <person name="Juricova H."/>
            <person name="Matiasovicova J."/>
            <person name="Kubasova T."/>
            <person name="Cejkova D."/>
            <person name="Rychlik I."/>
        </authorList>
    </citation>
    <scope>NUCLEOTIDE SEQUENCE [LARGE SCALE GENOMIC DNA]</scope>
    <source>
        <strain evidence="3 4">An574</strain>
    </source>
</reference>
<gene>
    <name evidence="3" type="ORF">H5975_07315</name>
</gene>
<dbReference type="EMBL" id="JACJKU010000094">
    <property type="protein sequence ID" value="MBM6941262.1"/>
    <property type="molecule type" value="Genomic_DNA"/>
</dbReference>
<organism evidence="3 4">
    <name type="scientific">Limosilactobacillus coleohominis</name>
    <dbReference type="NCBI Taxonomy" id="181675"/>
    <lineage>
        <taxon>Bacteria</taxon>
        <taxon>Bacillati</taxon>
        <taxon>Bacillota</taxon>
        <taxon>Bacilli</taxon>
        <taxon>Lactobacillales</taxon>
        <taxon>Lactobacillaceae</taxon>
        <taxon>Limosilactobacillus</taxon>
    </lineage>
</organism>
<feature type="transmembrane region" description="Helical" evidence="2">
    <location>
        <begin position="235"/>
        <end position="253"/>
    </location>
</feature>
<keyword evidence="2" id="KW-0812">Transmembrane</keyword>
<feature type="compositionally biased region" description="Polar residues" evidence="1">
    <location>
        <begin position="200"/>
        <end position="215"/>
    </location>
</feature>
<evidence type="ECO:0000313" key="3">
    <source>
        <dbReference type="EMBL" id="MBM6941262.1"/>
    </source>
</evidence>
<accession>A0ABS2GYA5</accession>
<proteinExistence type="predicted"/>
<keyword evidence="2" id="KW-0472">Membrane</keyword>
<comment type="caution">
    <text evidence="3">The sequence shown here is derived from an EMBL/GenBank/DDBJ whole genome shotgun (WGS) entry which is preliminary data.</text>
</comment>
<keyword evidence="4" id="KW-1185">Reference proteome</keyword>
<protein>
    <recommendedName>
        <fullName evidence="5">LPXTG cell wall anchor domain-containing protein</fullName>
    </recommendedName>
</protein>
<feature type="compositionally biased region" description="Polar residues" evidence="1">
    <location>
        <begin position="52"/>
        <end position="63"/>
    </location>
</feature>
<sequence length="259" mass="28521">MTEQPVKHLVDTGTEIASPAVQYEAVEVNTMISKSTTKDSGTMTDEKVLPSVSDSSTMTDFDQGRPQYQNMAIQTEINHRFMVDTGVGEDNIITYSQDDSVMTDQVLPKKLTVDESTNTDVISIPSSSVNVDQLTQTLQTNRAKEEVRNLTATKAYESKITEFDKKGLSLSSPSHLNDEMSQRHTVPFAKTNSAKRKASSQELATLSEYNHPFTSHQKKTSKSKNEKLPQTGNHAGHLVVACGVTLLSVLGLFKTGKRH</sequence>
<dbReference type="RefSeq" id="WP_204785497.1">
    <property type="nucleotide sequence ID" value="NZ_JACJKU010000094.1"/>
</dbReference>
<name>A0ABS2GYA5_9LACO</name>
<feature type="region of interest" description="Disordered" evidence="1">
    <location>
        <begin position="167"/>
        <end position="231"/>
    </location>
</feature>
<dbReference type="Proteomes" id="UP000785625">
    <property type="component" value="Unassembled WGS sequence"/>
</dbReference>
<evidence type="ECO:0000313" key="4">
    <source>
        <dbReference type="Proteomes" id="UP000785625"/>
    </source>
</evidence>
<evidence type="ECO:0000256" key="2">
    <source>
        <dbReference type="SAM" id="Phobius"/>
    </source>
</evidence>
<evidence type="ECO:0000256" key="1">
    <source>
        <dbReference type="SAM" id="MobiDB-lite"/>
    </source>
</evidence>